<name>A0A2A7MRN1_MYCAG</name>
<keyword evidence="9" id="KW-1185">Reference proteome</keyword>
<organism evidence="8 9">
    <name type="scientific">Mycolicibacterium agri</name>
    <name type="common">Mycobacterium agri</name>
    <dbReference type="NCBI Taxonomy" id="36811"/>
    <lineage>
        <taxon>Bacteria</taxon>
        <taxon>Bacillati</taxon>
        <taxon>Actinomycetota</taxon>
        <taxon>Actinomycetes</taxon>
        <taxon>Mycobacteriales</taxon>
        <taxon>Mycobacteriaceae</taxon>
        <taxon>Mycolicibacterium</taxon>
    </lineage>
</organism>
<dbReference type="AlphaFoldDB" id="A0A2A7MRN1"/>
<evidence type="ECO:0000313" key="7">
    <source>
        <dbReference type="EMBL" id="GFG53712.1"/>
    </source>
</evidence>
<evidence type="ECO:0000256" key="5">
    <source>
        <dbReference type="SAM" id="MobiDB-lite"/>
    </source>
</evidence>
<dbReference type="GO" id="GO:0003700">
    <property type="term" value="F:DNA-binding transcription factor activity"/>
    <property type="evidence" value="ECO:0007669"/>
    <property type="project" value="TreeGrafter"/>
</dbReference>
<dbReference type="InterPro" id="IPR001647">
    <property type="entry name" value="HTH_TetR"/>
</dbReference>
<dbReference type="InterPro" id="IPR049445">
    <property type="entry name" value="TetR_SbtR-like_C"/>
</dbReference>
<dbReference type="SUPFAM" id="SSF48498">
    <property type="entry name" value="Tetracyclin repressor-like, C-terminal domain"/>
    <property type="match status" value="1"/>
</dbReference>
<evidence type="ECO:0000313" key="9">
    <source>
        <dbReference type="Proteomes" id="UP000220914"/>
    </source>
</evidence>
<sequence>MRTDAASNRSALLEAAEAAFAEHGLDVSLNEIARRAGVGNATLYRHFRDRSALVAELFERQLRRYCTLAKEAADAPDPATAFREAITATAALQASNRALAGLLVSLQPVSPAVDELRDRHYAAIRTVVERAVAAGAVHGDVTPADVAVLLIANEGLIRRAADDAPGASARLVALWLEGVGAHAPDEPLPAPPTEEQMAQVLSRS</sequence>
<dbReference type="Proteomes" id="UP000465302">
    <property type="component" value="Unassembled WGS sequence"/>
</dbReference>
<comment type="caution">
    <text evidence="8">The sequence shown here is derived from an EMBL/GenBank/DDBJ whole genome shotgun (WGS) entry which is preliminary data.</text>
</comment>
<dbReference type="EMBL" id="BLKS01000001">
    <property type="protein sequence ID" value="GFG53712.1"/>
    <property type="molecule type" value="Genomic_DNA"/>
</dbReference>
<evidence type="ECO:0000259" key="6">
    <source>
        <dbReference type="PROSITE" id="PS50977"/>
    </source>
</evidence>
<dbReference type="RefSeq" id="WP_097943323.1">
    <property type="nucleotide sequence ID" value="NZ_BLKS01000001.1"/>
</dbReference>
<evidence type="ECO:0000256" key="1">
    <source>
        <dbReference type="ARBA" id="ARBA00023015"/>
    </source>
</evidence>
<keyword evidence="1" id="KW-0805">Transcription regulation</keyword>
<feature type="domain" description="HTH tetR-type" evidence="6">
    <location>
        <begin position="6"/>
        <end position="65"/>
    </location>
</feature>
<dbReference type="EMBL" id="PDCP01000075">
    <property type="protein sequence ID" value="PEG34153.1"/>
    <property type="molecule type" value="Genomic_DNA"/>
</dbReference>
<dbReference type="PANTHER" id="PTHR30055:SF234">
    <property type="entry name" value="HTH-TYPE TRANSCRIPTIONAL REGULATOR BETI"/>
    <property type="match status" value="1"/>
</dbReference>
<dbReference type="Pfam" id="PF21597">
    <property type="entry name" value="TetR_C_43"/>
    <property type="match status" value="1"/>
</dbReference>
<keyword evidence="2 4" id="KW-0238">DNA-binding</keyword>
<reference evidence="7" key="3">
    <citation type="submission" date="2020-02" db="EMBL/GenBank/DDBJ databases">
        <authorList>
            <person name="Matsumoto Y."/>
            <person name="Motooka D."/>
            <person name="Nakamura S."/>
        </authorList>
    </citation>
    <scope>NUCLEOTIDE SEQUENCE</scope>
    <source>
        <strain evidence="7">JCM 6377</strain>
    </source>
</reference>
<accession>A0A2A7MRN1</accession>
<dbReference type="PROSITE" id="PS50977">
    <property type="entry name" value="HTH_TETR_2"/>
    <property type="match status" value="1"/>
</dbReference>
<evidence type="ECO:0000256" key="2">
    <source>
        <dbReference type="ARBA" id="ARBA00023125"/>
    </source>
</evidence>
<feature type="DNA-binding region" description="H-T-H motif" evidence="4">
    <location>
        <begin position="28"/>
        <end position="47"/>
    </location>
</feature>
<reference evidence="8 9" key="1">
    <citation type="submission" date="2017-10" db="EMBL/GenBank/DDBJ databases">
        <title>The new phylogeny of genus Mycobacterium.</title>
        <authorList>
            <person name="Tortoli E."/>
            <person name="Trovato A."/>
            <person name="Cirillo D.M."/>
        </authorList>
    </citation>
    <scope>NUCLEOTIDE SEQUENCE [LARGE SCALE GENOMIC DNA]</scope>
    <source>
        <strain evidence="8 9">CCUG37673</strain>
    </source>
</reference>
<dbReference type="InterPro" id="IPR009057">
    <property type="entry name" value="Homeodomain-like_sf"/>
</dbReference>
<dbReference type="Pfam" id="PF00440">
    <property type="entry name" value="TetR_N"/>
    <property type="match status" value="1"/>
</dbReference>
<dbReference type="GO" id="GO:0000976">
    <property type="term" value="F:transcription cis-regulatory region binding"/>
    <property type="evidence" value="ECO:0007669"/>
    <property type="project" value="TreeGrafter"/>
</dbReference>
<proteinExistence type="predicted"/>
<feature type="region of interest" description="Disordered" evidence="5">
    <location>
        <begin position="183"/>
        <end position="204"/>
    </location>
</feature>
<dbReference type="PRINTS" id="PR00455">
    <property type="entry name" value="HTHTETR"/>
</dbReference>
<gene>
    <name evidence="8" type="ORF">CQY20_27015</name>
    <name evidence="7" type="ORF">MAGR_51530</name>
</gene>
<dbReference type="Gene3D" id="1.10.357.10">
    <property type="entry name" value="Tetracycline Repressor, domain 2"/>
    <property type="match status" value="1"/>
</dbReference>
<reference evidence="7 10" key="2">
    <citation type="journal article" date="2019" name="Emerg. Microbes Infect.">
        <title>Comprehensive subspecies identification of 175 nontuberculous mycobacteria species based on 7547 genomic profiles.</title>
        <authorList>
            <person name="Matsumoto Y."/>
            <person name="Kinjo T."/>
            <person name="Motooka D."/>
            <person name="Nabeya D."/>
            <person name="Jung N."/>
            <person name="Uechi K."/>
            <person name="Horii T."/>
            <person name="Iida T."/>
            <person name="Fujita J."/>
            <person name="Nakamura S."/>
        </authorList>
    </citation>
    <scope>NUCLEOTIDE SEQUENCE [LARGE SCALE GENOMIC DNA]</scope>
    <source>
        <strain evidence="7 10">JCM 6377</strain>
    </source>
</reference>
<dbReference type="SUPFAM" id="SSF46689">
    <property type="entry name" value="Homeodomain-like"/>
    <property type="match status" value="1"/>
</dbReference>
<evidence type="ECO:0000256" key="4">
    <source>
        <dbReference type="PROSITE-ProRule" id="PRU00335"/>
    </source>
</evidence>
<dbReference type="PANTHER" id="PTHR30055">
    <property type="entry name" value="HTH-TYPE TRANSCRIPTIONAL REGULATOR RUTR"/>
    <property type="match status" value="1"/>
</dbReference>
<evidence type="ECO:0000313" key="8">
    <source>
        <dbReference type="EMBL" id="PEG34153.1"/>
    </source>
</evidence>
<evidence type="ECO:0000256" key="3">
    <source>
        <dbReference type="ARBA" id="ARBA00023163"/>
    </source>
</evidence>
<dbReference type="Proteomes" id="UP000220914">
    <property type="component" value="Unassembled WGS sequence"/>
</dbReference>
<protein>
    <submittedName>
        <fullName evidence="8">TetR family transcriptional regulator</fullName>
    </submittedName>
</protein>
<keyword evidence="3" id="KW-0804">Transcription</keyword>
<dbReference type="InterPro" id="IPR036271">
    <property type="entry name" value="Tet_transcr_reg_TetR-rel_C_sf"/>
</dbReference>
<evidence type="ECO:0000313" key="10">
    <source>
        <dbReference type="Proteomes" id="UP000465302"/>
    </source>
</evidence>
<dbReference type="OrthoDB" id="9795011at2"/>
<dbReference type="InterPro" id="IPR050109">
    <property type="entry name" value="HTH-type_TetR-like_transc_reg"/>
</dbReference>